<keyword evidence="2" id="KW-1185">Reference proteome</keyword>
<gene>
    <name evidence="1" type="ORF">G5B17_15445</name>
</gene>
<dbReference type="Proteomes" id="UP001644719">
    <property type="component" value="Unassembled WGS sequence"/>
</dbReference>
<reference evidence="1 2" key="1">
    <citation type="journal article" date="2020" name="Cell Host Microbe">
        <title>Functional and Genomic Variation between Human-Derived Isolates of Lachnospiraceae Reveals Inter- and Intra-Species Diversity.</title>
        <authorList>
            <person name="Sorbara M.T."/>
            <person name="Littmann E.R."/>
            <person name="Fontana E."/>
            <person name="Moody T.U."/>
            <person name="Kohout C.E."/>
            <person name="Gjonbalaj M."/>
            <person name="Eaton V."/>
            <person name="Seok R."/>
            <person name="Leiner I.M."/>
            <person name="Pamer E.G."/>
        </authorList>
    </citation>
    <scope>NUCLEOTIDE SEQUENCE [LARGE SCALE GENOMIC DNA]</scope>
    <source>
        <strain evidence="1 2">MSK.17.74</strain>
    </source>
</reference>
<evidence type="ECO:0000313" key="1">
    <source>
        <dbReference type="EMBL" id="NSG86769.1"/>
    </source>
</evidence>
<organism evidence="1 2">
    <name type="scientific">Blautia faecis</name>
    <dbReference type="NCBI Taxonomy" id="871665"/>
    <lineage>
        <taxon>Bacteria</taxon>
        <taxon>Bacillati</taxon>
        <taxon>Bacillota</taxon>
        <taxon>Clostridia</taxon>
        <taxon>Lachnospirales</taxon>
        <taxon>Lachnospiraceae</taxon>
        <taxon>Blautia</taxon>
    </lineage>
</organism>
<accession>A0ABX2HBM4</accession>
<name>A0ABX2HBM4_9FIRM</name>
<comment type="caution">
    <text evidence="1">The sequence shown here is derived from an EMBL/GenBank/DDBJ whole genome shotgun (WGS) entry which is preliminary data.</text>
</comment>
<sequence length="187" mass="22638">MARGRSGVISKEYKGEDNTAYHDVIKLFKIYRVVNWQMQIKISQVKRRFHMEYGTDVDEFLDTIYQAGMDVERDLASEKERVEAISRSNQYLRLIDEAVDLMRRYHPQGERYYWVLYYSYLSSTKLENVEEILDKLEPHFPQYTRIHRTTYFRWREQAFEAVGSILWGYEGESERILKLICKDYEEK</sequence>
<proteinExistence type="predicted"/>
<evidence type="ECO:0000313" key="2">
    <source>
        <dbReference type="Proteomes" id="UP001644719"/>
    </source>
</evidence>
<protein>
    <submittedName>
        <fullName evidence="1">Uncharacterized protein</fullName>
    </submittedName>
</protein>
<dbReference type="EMBL" id="JAAITS010000049">
    <property type="protein sequence ID" value="NSG86769.1"/>
    <property type="molecule type" value="Genomic_DNA"/>
</dbReference>
<dbReference type="RefSeq" id="WP_117854347.1">
    <property type="nucleotide sequence ID" value="NZ_JAAITV010000038.1"/>
</dbReference>